<accession>A0A0E1W855</accession>
<dbReference type="EMBL" id="CM000832">
    <property type="protein sequence ID" value="EET09333.1"/>
    <property type="molecule type" value="Genomic_DNA"/>
</dbReference>
<dbReference type="Proteomes" id="UP000001812">
    <property type="component" value="Chromosome I"/>
</dbReference>
<evidence type="ECO:0000256" key="1">
    <source>
        <dbReference type="SAM" id="MobiDB-lite"/>
    </source>
</evidence>
<proteinExistence type="predicted"/>
<sequence length="64" mass="7142">MACGAVSMNPARGVERYGGPPLAPRRNARPSSVSRARYRGRPPRAPWSRRRAGARRIINEVERS</sequence>
<feature type="region of interest" description="Disordered" evidence="1">
    <location>
        <begin position="1"/>
        <end position="51"/>
    </location>
</feature>
<name>A0A0E1W855_BURPE</name>
<reference evidence="2" key="1">
    <citation type="submission" date="2009-05" db="EMBL/GenBank/DDBJ databases">
        <authorList>
            <person name="Harkins D.M."/>
            <person name="DeShazer D."/>
            <person name="Woods D.E."/>
            <person name="Brinkac L.M."/>
            <person name="Brown K.A."/>
            <person name="Hung G.C."/>
            <person name="Tuanyok A."/>
            <person name="Zhang B."/>
            <person name="Nierman W.C."/>
        </authorList>
    </citation>
    <scope>NUCLEOTIDE SEQUENCE [LARGE SCALE GENOMIC DNA]</scope>
    <source>
        <strain evidence="2">1710a</strain>
    </source>
</reference>
<dbReference type="AlphaFoldDB" id="A0A0E1W855"/>
<gene>
    <name evidence="2" type="ORF">BURPS1710A_3217</name>
</gene>
<feature type="compositionally biased region" description="Basic residues" evidence="1">
    <location>
        <begin position="36"/>
        <end position="51"/>
    </location>
</feature>
<evidence type="ECO:0000313" key="2">
    <source>
        <dbReference type="EMBL" id="EET09333.1"/>
    </source>
</evidence>
<dbReference type="HOGENOM" id="CLU_2859122_0_0_4"/>
<organism evidence="2">
    <name type="scientific">Burkholderia pseudomallei 1710a</name>
    <dbReference type="NCBI Taxonomy" id="320371"/>
    <lineage>
        <taxon>Bacteria</taxon>
        <taxon>Pseudomonadati</taxon>
        <taxon>Pseudomonadota</taxon>
        <taxon>Betaproteobacteria</taxon>
        <taxon>Burkholderiales</taxon>
        <taxon>Burkholderiaceae</taxon>
        <taxon>Burkholderia</taxon>
        <taxon>pseudomallei group</taxon>
    </lineage>
</organism>
<protein>
    <submittedName>
        <fullName evidence="2">Uncharacterized protein</fullName>
    </submittedName>
</protein>